<dbReference type="PANTHER" id="PTHR21485">
    <property type="entry name" value="HAD SUPERFAMILY MEMBERS CMAS AND KDSC"/>
    <property type="match status" value="1"/>
</dbReference>
<accession>A0A940NSH5</accession>
<dbReference type="InterPro" id="IPR003329">
    <property type="entry name" value="Cytidylyl_trans"/>
</dbReference>
<dbReference type="InterPro" id="IPR050793">
    <property type="entry name" value="CMP-NeuNAc_synthase"/>
</dbReference>
<sequence>MLHNKKILAIIPARGGSKGVKRKNVRLLGGKPLIAWTIEEALKSEYIDRLVLSSDDEEIIQCALNYGCEVPFVRPIELAKDTTPGIDVVLHALNSIKEYDYVVLLQPTSPFRSVDDIDNCIYDCIKNEVDALVSVVEVDKPPHWMYRLDGQSKLHPLLEENNNYSRRQDIPTTYSLNGAVYVANVNWLVLNKSFLGEETKGYVMPKERSVDIDSEFDFLYCETFLKTINKIDNE</sequence>
<dbReference type="Gene3D" id="3.90.550.10">
    <property type="entry name" value="Spore Coat Polysaccharide Biosynthesis Protein SpsA, Chain A"/>
    <property type="match status" value="1"/>
</dbReference>
<dbReference type="Proteomes" id="UP000682134">
    <property type="component" value="Unassembled WGS sequence"/>
</dbReference>
<protein>
    <submittedName>
        <fullName evidence="1">Acylneuraminate cytidylyltransferase family protein</fullName>
    </submittedName>
</protein>
<proteinExistence type="predicted"/>
<comment type="caution">
    <text evidence="1">The sequence shown here is derived from an EMBL/GenBank/DDBJ whole genome shotgun (WGS) entry which is preliminary data.</text>
</comment>
<dbReference type="InterPro" id="IPR029044">
    <property type="entry name" value="Nucleotide-diphossugar_trans"/>
</dbReference>
<gene>
    <name evidence="1" type="ORF">J5Y03_16340</name>
</gene>
<keyword evidence="1" id="KW-0808">Transferase</keyword>
<evidence type="ECO:0000313" key="2">
    <source>
        <dbReference type="Proteomes" id="UP000682134"/>
    </source>
</evidence>
<dbReference type="PANTHER" id="PTHR21485:SF6">
    <property type="entry name" value="N-ACYLNEURAMINATE CYTIDYLYLTRANSFERASE-RELATED"/>
    <property type="match status" value="1"/>
</dbReference>
<dbReference type="CDD" id="cd02513">
    <property type="entry name" value="CMP-NeuAc_Synthase"/>
    <property type="match status" value="1"/>
</dbReference>
<dbReference type="Pfam" id="PF02348">
    <property type="entry name" value="CTP_transf_3"/>
    <property type="match status" value="1"/>
</dbReference>
<keyword evidence="2" id="KW-1185">Reference proteome</keyword>
<organism evidence="1 2">
    <name type="scientific">Gottfriedia endophytica</name>
    <dbReference type="NCBI Taxonomy" id="2820819"/>
    <lineage>
        <taxon>Bacteria</taxon>
        <taxon>Bacillati</taxon>
        <taxon>Bacillota</taxon>
        <taxon>Bacilli</taxon>
        <taxon>Bacillales</taxon>
        <taxon>Bacillaceae</taxon>
        <taxon>Gottfriedia</taxon>
    </lineage>
</organism>
<dbReference type="EMBL" id="JAGIYQ010000014">
    <property type="protein sequence ID" value="MBP0726728.1"/>
    <property type="molecule type" value="Genomic_DNA"/>
</dbReference>
<dbReference type="RefSeq" id="WP_209407073.1">
    <property type="nucleotide sequence ID" value="NZ_JAGIYQ010000014.1"/>
</dbReference>
<name>A0A940NSH5_9BACI</name>
<dbReference type="GO" id="GO:0008781">
    <property type="term" value="F:N-acylneuraminate cytidylyltransferase activity"/>
    <property type="evidence" value="ECO:0007669"/>
    <property type="project" value="TreeGrafter"/>
</dbReference>
<reference evidence="1" key="1">
    <citation type="submission" date="2021-04" db="EMBL/GenBank/DDBJ databases">
        <title>Genome seq and assembly of Bacillus sp.</title>
        <authorList>
            <person name="Chhetri G."/>
        </authorList>
    </citation>
    <scope>NUCLEOTIDE SEQUENCE</scope>
    <source>
        <strain evidence="1">RG28</strain>
    </source>
</reference>
<dbReference type="SUPFAM" id="SSF53448">
    <property type="entry name" value="Nucleotide-diphospho-sugar transferases"/>
    <property type="match status" value="1"/>
</dbReference>
<evidence type="ECO:0000313" key="1">
    <source>
        <dbReference type="EMBL" id="MBP0726728.1"/>
    </source>
</evidence>
<dbReference type="AlphaFoldDB" id="A0A940NSH5"/>
<keyword evidence="1" id="KW-0548">Nucleotidyltransferase</keyword>